<keyword evidence="3" id="KW-1185">Reference proteome</keyword>
<evidence type="ECO:0000313" key="2">
    <source>
        <dbReference type="EMBL" id="SPD85256.1"/>
    </source>
</evidence>
<sequence>MNHSKPSGQPAVALGDSWLRSVGVEYRPDVQAFHVTPSRNRESIRPAGLDWERMWRPALASQGASVRRWPAPSCAKTSSRLIGSSG</sequence>
<accession>A0A2N9JCV8</accession>
<organism evidence="2 3">
    <name type="scientific">Micropruina glycogenica</name>
    <dbReference type="NCBI Taxonomy" id="75385"/>
    <lineage>
        <taxon>Bacteria</taxon>
        <taxon>Bacillati</taxon>
        <taxon>Actinomycetota</taxon>
        <taxon>Actinomycetes</taxon>
        <taxon>Propionibacteriales</taxon>
        <taxon>Nocardioidaceae</taxon>
        <taxon>Micropruina</taxon>
    </lineage>
</organism>
<name>A0A2N9JCV8_9ACTN</name>
<feature type="region of interest" description="Disordered" evidence="1">
    <location>
        <begin position="61"/>
        <end position="86"/>
    </location>
</feature>
<proteinExistence type="predicted"/>
<evidence type="ECO:0000256" key="1">
    <source>
        <dbReference type="SAM" id="MobiDB-lite"/>
    </source>
</evidence>
<evidence type="ECO:0000313" key="3">
    <source>
        <dbReference type="Proteomes" id="UP000238164"/>
    </source>
</evidence>
<feature type="compositionally biased region" description="Polar residues" evidence="1">
    <location>
        <begin position="75"/>
        <end position="86"/>
    </location>
</feature>
<dbReference type="AlphaFoldDB" id="A0A2N9JCV8"/>
<gene>
    <name evidence="2" type="ORF">MPLG2_0220</name>
</gene>
<dbReference type="Proteomes" id="UP000238164">
    <property type="component" value="Chromosome 1"/>
</dbReference>
<reference evidence="2 3" key="1">
    <citation type="submission" date="2018-02" db="EMBL/GenBank/DDBJ databases">
        <authorList>
            <person name="Cohen D.B."/>
            <person name="Kent A.D."/>
        </authorList>
    </citation>
    <scope>NUCLEOTIDE SEQUENCE [LARGE SCALE GENOMIC DNA]</scope>
    <source>
        <strain evidence="2">1</strain>
    </source>
</reference>
<protein>
    <submittedName>
        <fullName evidence="2">Uncharacterized protein</fullName>
    </submittedName>
</protein>
<dbReference type="EMBL" id="LT985188">
    <property type="protein sequence ID" value="SPD85256.1"/>
    <property type="molecule type" value="Genomic_DNA"/>
</dbReference>
<dbReference type="KEGG" id="mgg:MPLG2_0220"/>